<gene>
    <name evidence="3" type="ORF">A9306_09350</name>
</gene>
<keyword evidence="4" id="KW-1185">Reference proteome</keyword>
<dbReference type="PROSITE" id="PS50925">
    <property type="entry name" value="BLUF"/>
    <property type="match status" value="1"/>
</dbReference>
<dbReference type="Gene3D" id="3.30.70.100">
    <property type="match status" value="1"/>
</dbReference>
<evidence type="ECO:0000259" key="2">
    <source>
        <dbReference type="PROSITE" id="PS50925"/>
    </source>
</evidence>
<protein>
    <recommendedName>
        <fullName evidence="2">BLUF domain-containing protein</fullName>
    </recommendedName>
</protein>
<dbReference type="GO" id="GO:0009882">
    <property type="term" value="F:blue light photoreceptor activity"/>
    <property type="evidence" value="ECO:0007669"/>
    <property type="project" value="InterPro"/>
</dbReference>
<accession>A0A1B8QCF8</accession>
<dbReference type="SUPFAM" id="SSF54975">
    <property type="entry name" value="Acylphosphatase/BLUF domain-like"/>
    <property type="match status" value="1"/>
</dbReference>
<evidence type="ECO:0000256" key="1">
    <source>
        <dbReference type="SAM" id="Phobius"/>
    </source>
</evidence>
<dbReference type="SMART" id="SM01034">
    <property type="entry name" value="BLUF"/>
    <property type="match status" value="1"/>
</dbReference>
<reference evidence="3 4" key="1">
    <citation type="submission" date="2016-06" db="EMBL/GenBank/DDBJ databases">
        <title>Draft genome of Moraxella atlantae CCUG 59586.</title>
        <authorList>
            <person name="Salva-Serra F."/>
            <person name="Engstrom-Jakobsson H."/>
            <person name="Thorell K."/>
            <person name="Gonzales-Siles L."/>
            <person name="Karlsson R."/>
            <person name="Boulund F."/>
            <person name="Engstrand L."/>
            <person name="Kristiansson E."/>
            <person name="Moore E."/>
        </authorList>
    </citation>
    <scope>NUCLEOTIDE SEQUENCE [LARGE SCALE GENOMIC DNA]</scope>
    <source>
        <strain evidence="3 4">CCUG 59586</strain>
    </source>
</reference>
<keyword evidence="1" id="KW-1133">Transmembrane helix</keyword>
<organism evidence="3 4">
    <name type="scientific">Faucicola atlantae</name>
    <dbReference type="NCBI Taxonomy" id="34059"/>
    <lineage>
        <taxon>Bacteria</taxon>
        <taxon>Pseudomonadati</taxon>
        <taxon>Pseudomonadota</taxon>
        <taxon>Gammaproteobacteria</taxon>
        <taxon>Moraxellales</taxon>
        <taxon>Moraxellaceae</taxon>
        <taxon>Faucicola</taxon>
    </lineage>
</organism>
<comment type="caution">
    <text evidence="3">The sequence shown here is derived from an EMBL/GenBank/DDBJ whole genome shotgun (WGS) entry which is preliminary data.</text>
</comment>
<proteinExistence type="predicted"/>
<keyword evidence="1" id="KW-0472">Membrane</keyword>
<evidence type="ECO:0000313" key="4">
    <source>
        <dbReference type="Proteomes" id="UP000092616"/>
    </source>
</evidence>
<dbReference type="RefSeq" id="WP_067337711.1">
    <property type="nucleotide sequence ID" value="NZ_CP171132.1"/>
</dbReference>
<keyword evidence="1" id="KW-0812">Transmembrane</keyword>
<sequence length="193" mass="22690">MNEPVYYITYTSRLSMRYFLDTQVIHELCEQAHHNNQVHGVTGFLLFRQGRFLQYIEGQRDAIKQLYSNIQRDPRNVDTQILLEGTRDERLFDQWAMHCVDLAQHDSSEEMSRSFAKFDPQMWGEDKTCEVLHEIKHFYEHSQTPLKDIYPPQPISYVGLQARALVRQHSSFVMLQVAFLLAALCVFGVTYLL</sequence>
<evidence type="ECO:0000313" key="3">
    <source>
        <dbReference type="EMBL" id="OBX78833.1"/>
    </source>
</evidence>
<dbReference type="AlphaFoldDB" id="A0A1B8QCF8"/>
<dbReference type="GO" id="GO:0071949">
    <property type="term" value="F:FAD binding"/>
    <property type="evidence" value="ECO:0007669"/>
    <property type="project" value="InterPro"/>
</dbReference>
<dbReference type="InterPro" id="IPR036046">
    <property type="entry name" value="Acylphosphatase-like_dom_sf"/>
</dbReference>
<dbReference type="EMBL" id="LZNA01000044">
    <property type="protein sequence ID" value="OBX78833.1"/>
    <property type="molecule type" value="Genomic_DNA"/>
</dbReference>
<feature type="domain" description="BLUF" evidence="2">
    <location>
        <begin position="5"/>
        <end position="98"/>
    </location>
</feature>
<dbReference type="InterPro" id="IPR007024">
    <property type="entry name" value="BLUF_domain"/>
</dbReference>
<dbReference type="Proteomes" id="UP000092616">
    <property type="component" value="Unassembled WGS sequence"/>
</dbReference>
<feature type="transmembrane region" description="Helical" evidence="1">
    <location>
        <begin position="172"/>
        <end position="192"/>
    </location>
</feature>
<name>A0A1B8QCF8_9GAMM</name>
<dbReference type="Pfam" id="PF04940">
    <property type="entry name" value="BLUF"/>
    <property type="match status" value="1"/>
</dbReference>